<evidence type="ECO:0000256" key="1">
    <source>
        <dbReference type="SAM" id="MobiDB-lite"/>
    </source>
</evidence>
<keyword evidence="3" id="KW-1185">Reference proteome</keyword>
<evidence type="ECO:0000313" key="3">
    <source>
        <dbReference type="Proteomes" id="UP000784294"/>
    </source>
</evidence>
<dbReference type="Proteomes" id="UP000784294">
    <property type="component" value="Unassembled WGS sequence"/>
</dbReference>
<dbReference type="AlphaFoldDB" id="A0A3S5FCT8"/>
<evidence type="ECO:0000313" key="2">
    <source>
        <dbReference type="EMBL" id="VEL14626.1"/>
    </source>
</evidence>
<sequence>MQESGNIFDYEDEDYLGQHLSELQHSRCDRSLPSTGSAAHNYFIKNSPRLLPPKKLPSRTYRTSDKIHPRVFKYGLETGSPCSSILSDNISTGSSKKIKKTYYPSGKVNVRYVGRLKECSEPALKSQRLRYSKLKFCEDWLKMSTLESGEAKFSLCGGGSKKESGRGLSAFQETSCEALMNSRKISKNTLSNASKKTSVIFIANSSCLYDSSIVFSDNAPTSHLIRSTRFNLHCSQAAETFDPISPINANRSVEGDCSSASSLGLSDLQSSPPHNWSKSLLKDSTTAQQRRRDHHHHNKRIHGSPSRLAELEAELARLRHQIAALVIAQESGMPITNILRVTDNPIEGEQQEHGLSRELVSTRIPATLVIASEK</sequence>
<feature type="compositionally biased region" description="Polar residues" evidence="1">
    <location>
        <begin position="262"/>
        <end position="288"/>
    </location>
</feature>
<feature type="region of interest" description="Disordered" evidence="1">
    <location>
        <begin position="262"/>
        <end position="306"/>
    </location>
</feature>
<reference evidence="2" key="1">
    <citation type="submission" date="2018-11" db="EMBL/GenBank/DDBJ databases">
        <authorList>
            <consortium name="Pathogen Informatics"/>
        </authorList>
    </citation>
    <scope>NUCLEOTIDE SEQUENCE</scope>
</reference>
<proteinExistence type="predicted"/>
<name>A0A3S5FCT8_9PLAT</name>
<accession>A0A3S5FCT8</accession>
<gene>
    <name evidence="2" type="ORF">PXEA_LOCUS8066</name>
</gene>
<organism evidence="2 3">
    <name type="scientific">Protopolystoma xenopodis</name>
    <dbReference type="NCBI Taxonomy" id="117903"/>
    <lineage>
        <taxon>Eukaryota</taxon>
        <taxon>Metazoa</taxon>
        <taxon>Spiralia</taxon>
        <taxon>Lophotrochozoa</taxon>
        <taxon>Platyhelminthes</taxon>
        <taxon>Monogenea</taxon>
        <taxon>Polyopisthocotylea</taxon>
        <taxon>Polystomatidea</taxon>
        <taxon>Polystomatidae</taxon>
        <taxon>Protopolystoma</taxon>
    </lineage>
</organism>
<protein>
    <submittedName>
        <fullName evidence="2">Uncharacterized protein</fullName>
    </submittedName>
</protein>
<dbReference type="EMBL" id="CAAALY010021792">
    <property type="protein sequence ID" value="VEL14626.1"/>
    <property type="molecule type" value="Genomic_DNA"/>
</dbReference>
<comment type="caution">
    <text evidence="2">The sequence shown here is derived from an EMBL/GenBank/DDBJ whole genome shotgun (WGS) entry which is preliminary data.</text>
</comment>
<feature type="compositionally biased region" description="Basic residues" evidence="1">
    <location>
        <begin position="289"/>
        <end position="302"/>
    </location>
</feature>